<dbReference type="Gene3D" id="3.40.50.2300">
    <property type="match status" value="1"/>
</dbReference>
<dbReference type="GO" id="GO:0004725">
    <property type="term" value="F:protein tyrosine phosphatase activity"/>
    <property type="evidence" value="ECO:0007669"/>
    <property type="project" value="UniProtKB-EC"/>
</dbReference>
<evidence type="ECO:0000256" key="3">
    <source>
        <dbReference type="ARBA" id="ARBA00022801"/>
    </source>
</evidence>
<gene>
    <name evidence="8" type="primary">wzb</name>
    <name evidence="8" type="ORF">GMA8713_00181</name>
</gene>
<dbReference type="SUPFAM" id="SSF52788">
    <property type="entry name" value="Phosphotyrosine protein phosphatases I"/>
    <property type="match status" value="1"/>
</dbReference>
<keyword evidence="3 8" id="KW-0378">Hydrolase</keyword>
<dbReference type="Pfam" id="PF01451">
    <property type="entry name" value="LMWPc"/>
    <property type="match status" value="1"/>
</dbReference>
<evidence type="ECO:0000259" key="7">
    <source>
        <dbReference type="SMART" id="SM00226"/>
    </source>
</evidence>
<keyword evidence="4" id="KW-0904">Protein phosphatase</keyword>
<sequence length="147" mass="16206">MFKRILVVCTGNICRSPIAEALLKKLLPELVIESAGTAVTKSNLTDAPAHPYSEQICTENHLDISNHNARQLSPELCDGFDLILVMSHEHIEEVALLSPGSRGKTMLIGQWIGLGDIEDPILEPKASFDALYHTLFRATNTWAKKLS</sequence>
<dbReference type="RefSeq" id="WP_062704827.1">
    <property type="nucleotide sequence ID" value="NZ_CAWRCI010000001.1"/>
</dbReference>
<name>A0A128ETU9_9GAMM</name>
<dbReference type="PANTHER" id="PTHR11717">
    <property type="entry name" value="LOW MOLECULAR WEIGHT PROTEIN TYROSINE PHOSPHATASE"/>
    <property type="match status" value="1"/>
</dbReference>
<comment type="catalytic activity">
    <reaction evidence="5">
        <text>O-phospho-L-tyrosyl-[protein] + H2O = L-tyrosyl-[protein] + phosphate</text>
        <dbReference type="Rhea" id="RHEA:10684"/>
        <dbReference type="Rhea" id="RHEA-COMP:10136"/>
        <dbReference type="Rhea" id="RHEA-COMP:20101"/>
        <dbReference type="ChEBI" id="CHEBI:15377"/>
        <dbReference type="ChEBI" id="CHEBI:43474"/>
        <dbReference type="ChEBI" id="CHEBI:46858"/>
        <dbReference type="ChEBI" id="CHEBI:61978"/>
        <dbReference type="EC" id="3.1.3.48"/>
    </reaction>
</comment>
<reference evidence="9" key="1">
    <citation type="submission" date="2016-02" db="EMBL/GenBank/DDBJ databases">
        <authorList>
            <person name="Rodrigo-Torres Lidia"/>
            <person name="Arahal R.David."/>
        </authorList>
    </citation>
    <scope>NUCLEOTIDE SEQUENCE [LARGE SCALE GENOMIC DNA]</scope>
    <source>
        <strain evidence="9">CECT 8713</strain>
    </source>
</reference>
<dbReference type="EC" id="3.1.3.48" evidence="2"/>
<organism evidence="8 9">
    <name type="scientific">Grimontia marina</name>
    <dbReference type="NCBI Taxonomy" id="646534"/>
    <lineage>
        <taxon>Bacteria</taxon>
        <taxon>Pseudomonadati</taxon>
        <taxon>Pseudomonadota</taxon>
        <taxon>Gammaproteobacteria</taxon>
        <taxon>Vibrionales</taxon>
        <taxon>Vibrionaceae</taxon>
        <taxon>Grimontia</taxon>
    </lineage>
</organism>
<dbReference type="Proteomes" id="UP000073601">
    <property type="component" value="Unassembled WGS sequence"/>
</dbReference>
<evidence type="ECO:0000256" key="5">
    <source>
        <dbReference type="ARBA" id="ARBA00051722"/>
    </source>
</evidence>
<dbReference type="InterPro" id="IPR023485">
    <property type="entry name" value="Ptyr_pPase"/>
</dbReference>
<feature type="active site" description="Nucleophile" evidence="6">
    <location>
        <position position="9"/>
    </location>
</feature>
<evidence type="ECO:0000256" key="1">
    <source>
        <dbReference type="ARBA" id="ARBA00011063"/>
    </source>
</evidence>
<evidence type="ECO:0000313" key="9">
    <source>
        <dbReference type="Proteomes" id="UP000073601"/>
    </source>
</evidence>
<dbReference type="PRINTS" id="PR00719">
    <property type="entry name" value="LMWPTPASE"/>
</dbReference>
<protein>
    <recommendedName>
        <fullName evidence="2">protein-tyrosine-phosphatase</fullName>
        <ecNumber evidence="2">3.1.3.48</ecNumber>
    </recommendedName>
</protein>
<dbReference type="EMBL" id="FIZY01000001">
    <property type="protein sequence ID" value="CZF77461.1"/>
    <property type="molecule type" value="Genomic_DNA"/>
</dbReference>
<dbReference type="SMART" id="SM00226">
    <property type="entry name" value="LMWPc"/>
    <property type="match status" value="1"/>
</dbReference>
<dbReference type="AlphaFoldDB" id="A0A128ETU9"/>
<evidence type="ECO:0000256" key="6">
    <source>
        <dbReference type="PIRSR" id="PIRSR617867-1"/>
    </source>
</evidence>
<keyword evidence="9" id="KW-1185">Reference proteome</keyword>
<evidence type="ECO:0000256" key="2">
    <source>
        <dbReference type="ARBA" id="ARBA00013064"/>
    </source>
</evidence>
<feature type="active site" evidence="6">
    <location>
        <position position="15"/>
    </location>
</feature>
<evidence type="ECO:0000313" key="8">
    <source>
        <dbReference type="EMBL" id="CZF77461.1"/>
    </source>
</evidence>
<comment type="similarity">
    <text evidence="1">Belongs to the low molecular weight phosphotyrosine protein phosphatase family.</text>
</comment>
<dbReference type="InterPro" id="IPR036196">
    <property type="entry name" value="Ptyr_pPase_sf"/>
</dbReference>
<feature type="active site" description="Proton donor" evidence="6">
    <location>
        <position position="119"/>
    </location>
</feature>
<feature type="domain" description="Phosphotyrosine protein phosphatase I" evidence="7">
    <location>
        <begin position="3"/>
        <end position="145"/>
    </location>
</feature>
<dbReference type="OrthoDB" id="9784339at2"/>
<dbReference type="InterPro" id="IPR017867">
    <property type="entry name" value="Tyr_phospatase_low_mol_wt"/>
</dbReference>
<dbReference type="PANTHER" id="PTHR11717:SF31">
    <property type="entry name" value="LOW MOLECULAR WEIGHT PROTEIN-TYROSINE-PHOSPHATASE ETP-RELATED"/>
    <property type="match status" value="1"/>
</dbReference>
<evidence type="ECO:0000256" key="4">
    <source>
        <dbReference type="ARBA" id="ARBA00022912"/>
    </source>
</evidence>
<dbReference type="CDD" id="cd16343">
    <property type="entry name" value="LMWPTP"/>
    <property type="match status" value="1"/>
</dbReference>
<proteinExistence type="inferred from homology"/>
<dbReference type="InterPro" id="IPR050438">
    <property type="entry name" value="LMW_PTPase"/>
</dbReference>
<accession>A0A128ETU9</accession>